<feature type="compositionally biased region" description="Polar residues" evidence="1">
    <location>
        <begin position="323"/>
        <end position="332"/>
    </location>
</feature>
<dbReference type="AlphaFoldDB" id="A0A7N0TUB7"/>
<evidence type="ECO:0000313" key="3">
    <source>
        <dbReference type="Proteomes" id="UP000594263"/>
    </source>
</evidence>
<accession>A0A7N0TUB7</accession>
<evidence type="ECO:0000313" key="2">
    <source>
        <dbReference type="EnsemblPlants" id="Kaladp0046s0037.2.v1.1"/>
    </source>
</evidence>
<evidence type="ECO:0000256" key="1">
    <source>
        <dbReference type="SAM" id="MobiDB-lite"/>
    </source>
</evidence>
<keyword evidence="3" id="KW-1185">Reference proteome</keyword>
<organism evidence="2 3">
    <name type="scientific">Kalanchoe fedtschenkoi</name>
    <name type="common">Lavender scallops</name>
    <name type="synonym">South American air plant</name>
    <dbReference type="NCBI Taxonomy" id="63787"/>
    <lineage>
        <taxon>Eukaryota</taxon>
        <taxon>Viridiplantae</taxon>
        <taxon>Streptophyta</taxon>
        <taxon>Embryophyta</taxon>
        <taxon>Tracheophyta</taxon>
        <taxon>Spermatophyta</taxon>
        <taxon>Magnoliopsida</taxon>
        <taxon>eudicotyledons</taxon>
        <taxon>Gunneridae</taxon>
        <taxon>Pentapetalae</taxon>
        <taxon>Saxifragales</taxon>
        <taxon>Crassulaceae</taxon>
        <taxon>Kalanchoe</taxon>
    </lineage>
</organism>
<sequence length="332" mass="37250">MAEDSVGEFIRKQVGGEWDEEAIATARFKAFSGQRTDWEPKYLFWKNLILDVARHLNLFIINPFEVKQSWFHRGGLTPLCLDQVLVQMCKDGDIVCMEDLLDPTSSHISILFRRALKIVRRPAPPDESLLESPLILMPLLKEKSADVVKILSQNHWTPSCIITKEMFQALCGGPNEASSILSYMSECGKARYIFIKKAEVIEVSEAIQIGARAMKENRISLTEVEHCLQELDEAVDSQKQITSIIELSQSNADIDEESIEEELLKLELEVVSEDVEPSTRKDELIAERKGNICTSLCDNISKLSISDTSTDSHGVPHLKNMEGSGQSELEAA</sequence>
<name>A0A7N0TUB7_KALFE</name>
<dbReference type="Gramene" id="Kaladp0046s0037.2.v1.1">
    <property type="protein sequence ID" value="Kaladp0046s0037.2.v1.1"/>
    <property type="gene ID" value="Kaladp0046s0037.v1.1"/>
</dbReference>
<dbReference type="Proteomes" id="UP000594263">
    <property type="component" value="Unplaced"/>
</dbReference>
<dbReference type="Pfam" id="PF25880">
    <property type="entry name" value="WHD_CHMP7_1st"/>
    <property type="match status" value="1"/>
</dbReference>
<proteinExistence type="predicted"/>
<reference evidence="2" key="1">
    <citation type="submission" date="2021-01" db="UniProtKB">
        <authorList>
            <consortium name="EnsemblPlants"/>
        </authorList>
    </citation>
    <scope>IDENTIFICATION</scope>
</reference>
<evidence type="ECO:0008006" key="4">
    <source>
        <dbReference type="Google" id="ProtNLM"/>
    </source>
</evidence>
<feature type="region of interest" description="Disordered" evidence="1">
    <location>
        <begin position="307"/>
        <end position="332"/>
    </location>
</feature>
<dbReference type="EnsemblPlants" id="Kaladp0046s0037.2.v1.1">
    <property type="protein sequence ID" value="Kaladp0046s0037.2.v1.1"/>
    <property type="gene ID" value="Kaladp0046s0037.v1.1"/>
</dbReference>
<protein>
    <recommendedName>
        <fullName evidence="4">Charged multivesicular body protein 7</fullName>
    </recommendedName>
</protein>